<reference evidence="8" key="1">
    <citation type="submission" date="2020-10" db="EMBL/GenBank/DDBJ databases">
        <authorList>
            <person name="Gilroy R."/>
        </authorList>
    </citation>
    <scope>NUCLEOTIDE SEQUENCE</scope>
    <source>
        <strain evidence="8">CHK152-2871</strain>
    </source>
</reference>
<evidence type="ECO:0000313" key="9">
    <source>
        <dbReference type="Proteomes" id="UP000886865"/>
    </source>
</evidence>
<keyword evidence="5 7" id="KW-1133">Transmembrane helix</keyword>
<feature type="transmembrane region" description="Helical" evidence="7">
    <location>
        <begin position="166"/>
        <end position="186"/>
    </location>
</feature>
<dbReference type="AlphaFoldDB" id="A0A9D1JWW4"/>
<dbReference type="Proteomes" id="UP000886865">
    <property type="component" value="Unassembled WGS sequence"/>
</dbReference>
<evidence type="ECO:0000313" key="8">
    <source>
        <dbReference type="EMBL" id="HIS73490.1"/>
    </source>
</evidence>
<evidence type="ECO:0000256" key="2">
    <source>
        <dbReference type="ARBA" id="ARBA00022448"/>
    </source>
</evidence>
<protein>
    <submittedName>
        <fullName evidence="8">Dicarboxylate/amino acid:cation symporter</fullName>
    </submittedName>
</protein>
<dbReference type="GO" id="GO:0015293">
    <property type="term" value="F:symporter activity"/>
    <property type="evidence" value="ECO:0007669"/>
    <property type="project" value="UniProtKB-KW"/>
</dbReference>
<dbReference type="PRINTS" id="PR00173">
    <property type="entry name" value="EDTRNSPORT"/>
</dbReference>
<feature type="transmembrane region" description="Helical" evidence="7">
    <location>
        <begin position="90"/>
        <end position="112"/>
    </location>
</feature>
<dbReference type="InterPro" id="IPR001991">
    <property type="entry name" value="Na-dicarboxylate_symporter"/>
</dbReference>
<feature type="transmembrane region" description="Helical" evidence="7">
    <location>
        <begin position="341"/>
        <end position="363"/>
    </location>
</feature>
<feature type="transmembrane region" description="Helical" evidence="7">
    <location>
        <begin position="57"/>
        <end position="78"/>
    </location>
</feature>
<keyword evidence="2" id="KW-0813">Transport</keyword>
<sequence>MGIHMQILIAILLGIKRNWHIFFGLIAGILVGILFPSSSYPTINKVLNFIGQGFINIIQMVVIPLVISAIIIGVSNIGDNKQLAKFGKKMIFYYFIITLAAVTIGAVLALIFKPGLGAQNFINPDVAQQMQGFVAGAIAEQKANMSGMILGMIPSNPFNSLANGNMIPIIIFVLTFAIALAKVGEINRPVVSFFESVFAATMKVTDWIMYLAAPGVFALTASSVASFGMDMFAEVWKYFLVICLGLAIQFFIVYPMLMKIFSKVPVGKLYTAITEAIMVAFGTASSSATLPLTITCCEKRGISNKICSFVLPLGATLNMDGTALVQTVAVIFLTQAYGIDLTLGLVVQIAVLAMIASSTSAGIPGAGLITIALVLNGIGLTPDQLVVGFSFLFALERLADMLRSTVNVASDAVVAAIIADNENEINYDLLNNPESYKEIV</sequence>
<proteinExistence type="predicted"/>
<gene>
    <name evidence="8" type="ORF">IAA86_00555</name>
</gene>
<dbReference type="PANTHER" id="PTHR42865">
    <property type="entry name" value="PROTON/GLUTAMATE-ASPARTATE SYMPORTER"/>
    <property type="match status" value="1"/>
</dbReference>
<reference evidence="8" key="2">
    <citation type="journal article" date="2021" name="PeerJ">
        <title>Extensive microbial diversity within the chicken gut microbiome revealed by metagenomics and culture.</title>
        <authorList>
            <person name="Gilroy R."/>
            <person name="Ravi A."/>
            <person name="Getino M."/>
            <person name="Pursley I."/>
            <person name="Horton D.L."/>
            <person name="Alikhan N.F."/>
            <person name="Baker D."/>
            <person name="Gharbi K."/>
            <person name="Hall N."/>
            <person name="Watson M."/>
            <person name="Adriaenssens E.M."/>
            <person name="Foster-Nyarko E."/>
            <person name="Jarju S."/>
            <person name="Secka A."/>
            <person name="Antonio M."/>
            <person name="Oren A."/>
            <person name="Chaudhuri R.R."/>
            <person name="La Ragione R."/>
            <person name="Hildebrand F."/>
            <person name="Pallen M.J."/>
        </authorList>
    </citation>
    <scope>NUCLEOTIDE SEQUENCE</scope>
    <source>
        <strain evidence="8">CHK152-2871</strain>
    </source>
</reference>
<keyword evidence="4 7" id="KW-0812">Transmembrane</keyword>
<dbReference type="Gene3D" id="1.10.3860.10">
    <property type="entry name" value="Sodium:dicarboxylate symporter"/>
    <property type="match status" value="1"/>
</dbReference>
<dbReference type="InterPro" id="IPR036458">
    <property type="entry name" value="Na:dicarbo_symporter_sf"/>
</dbReference>
<evidence type="ECO:0000256" key="3">
    <source>
        <dbReference type="ARBA" id="ARBA00022475"/>
    </source>
</evidence>
<dbReference type="GO" id="GO:0005886">
    <property type="term" value="C:plasma membrane"/>
    <property type="evidence" value="ECO:0007669"/>
    <property type="project" value="UniProtKB-SubCell"/>
</dbReference>
<accession>A0A9D1JWW4</accession>
<keyword evidence="3" id="KW-1003">Cell membrane</keyword>
<feature type="transmembrane region" description="Helical" evidence="7">
    <location>
        <begin position="21"/>
        <end position="37"/>
    </location>
</feature>
<organism evidence="8 9">
    <name type="scientific">Candidatus Galligastranaerophilus intestinavium</name>
    <dbReference type="NCBI Taxonomy" id="2840836"/>
    <lineage>
        <taxon>Bacteria</taxon>
        <taxon>Candidatus Galligastranaerophilus</taxon>
    </lineage>
</organism>
<feature type="transmembrane region" description="Helical" evidence="7">
    <location>
        <begin position="207"/>
        <end position="229"/>
    </location>
</feature>
<evidence type="ECO:0000256" key="6">
    <source>
        <dbReference type="ARBA" id="ARBA00023136"/>
    </source>
</evidence>
<comment type="caution">
    <text evidence="8">The sequence shown here is derived from an EMBL/GenBank/DDBJ whole genome shotgun (WGS) entry which is preliminary data.</text>
</comment>
<comment type="subcellular location">
    <subcellularLocation>
        <location evidence="1">Cell membrane</location>
        <topology evidence="1">Multi-pass membrane protein</topology>
    </subcellularLocation>
</comment>
<dbReference type="Pfam" id="PF00375">
    <property type="entry name" value="SDF"/>
    <property type="match status" value="1"/>
</dbReference>
<feature type="transmembrane region" description="Helical" evidence="7">
    <location>
        <begin position="369"/>
        <end position="395"/>
    </location>
</feature>
<evidence type="ECO:0000256" key="1">
    <source>
        <dbReference type="ARBA" id="ARBA00004651"/>
    </source>
</evidence>
<dbReference type="SUPFAM" id="SSF118215">
    <property type="entry name" value="Proton glutamate symport protein"/>
    <property type="match status" value="1"/>
</dbReference>
<dbReference type="EMBL" id="DVJQ01000006">
    <property type="protein sequence ID" value="HIS73490.1"/>
    <property type="molecule type" value="Genomic_DNA"/>
</dbReference>
<feature type="transmembrane region" description="Helical" evidence="7">
    <location>
        <begin position="235"/>
        <end position="257"/>
    </location>
</feature>
<evidence type="ECO:0000256" key="7">
    <source>
        <dbReference type="SAM" id="Phobius"/>
    </source>
</evidence>
<name>A0A9D1JWW4_9BACT</name>
<evidence type="ECO:0000256" key="5">
    <source>
        <dbReference type="ARBA" id="ARBA00022989"/>
    </source>
</evidence>
<dbReference type="PANTHER" id="PTHR42865:SF7">
    <property type="entry name" value="PROTON_GLUTAMATE-ASPARTATE SYMPORTER"/>
    <property type="match status" value="1"/>
</dbReference>
<evidence type="ECO:0000256" key="4">
    <source>
        <dbReference type="ARBA" id="ARBA00022692"/>
    </source>
</evidence>
<keyword evidence="6 7" id="KW-0472">Membrane</keyword>
<dbReference type="GO" id="GO:0006835">
    <property type="term" value="P:dicarboxylic acid transport"/>
    <property type="evidence" value="ECO:0007669"/>
    <property type="project" value="TreeGrafter"/>
</dbReference>